<dbReference type="NCBIfam" id="TIGR01280">
    <property type="entry name" value="xseB"/>
    <property type="match status" value="1"/>
</dbReference>
<comment type="similarity">
    <text evidence="1 6">Belongs to the XseB family.</text>
</comment>
<keyword evidence="4 6" id="KW-0378">Hydrolase</keyword>
<keyword evidence="3 6" id="KW-0540">Nuclease</keyword>
<dbReference type="SUPFAM" id="SSF116842">
    <property type="entry name" value="XseB-like"/>
    <property type="match status" value="1"/>
</dbReference>
<dbReference type="HAMAP" id="MF_00337">
    <property type="entry name" value="Exonuc_7_S"/>
    <property type="match status" value="1"/>
</dbReference>
<dbReference type="OrthoDB" id="7165762at2"/>
<sequence length="70" mass="7901">MSINSGSSGSKFEEAVRELERIAEELERGDVSLDRTVELYNRGIELHKYCDKVIKGITLNVESLGDEELE</sequence>
<dbReference type="GO" id="GO:0008855">
    <property type="term" value="F:exodeoxyribonuclease VII activity"/>
    <property type="evidence" value="ECO:0007669"/>
    <property type="project" value="UniProtKB-UniRule"/>
</dbReference>
<evidence type="ECO:0000256" key="4">
    <source>
        <dbReference type="ARBA" id="ARBA00022801"/>
    </source>
</evidence>
<keyword evidence="8" id="KW-1185">Reference proteome</keyword>
<protein>
    <recommendedName>
        <fullName evidence="6">Exodeoxyribonuclease 7 small subunit</fullName>
        <ecNumber evidence="6">3.1.11.6</ecNumber>
    </recommendedName>
    <alternativeName>
        <fullName evidence="6">Exodeoxyribonuclease VII small subunit</fullName>
        <shortName evidence="6">Exonuclease VII small subunit</shortName>
    </alternativeName>
</protein>
<evidence type="ECO:0000313" key="8">
    <source>
        <dbReference type="Proteomes" id="UP000000630"/>
    </source>
</evidence>
<comment type="subunit">
    <text evidence="6">Heterooligomer composed of large and small subunits.</text>
</comment>
<dbReference type="InterPro" id="IPR037004">
    <property type="entry name" value="Exonuc_VII_ssu_sf"/>
</dbReference>
<dbReference type="PANTHER" id="PTHR34137:SF1">
    <property type="entry name" value="EXODEOXYRIBONUCLEASE 7 SMALL SUBUNIT"/>
    <property type="match status" value="1"/>
</dbReference>
<evidence type="ECO:0000313" key="7">
    <source>
        <dbReference type="EMBL" id="ACZ49629.1"/>
    </source>
</evidence>
<dbReference type="Gene3D" id="1.10.287.1040">
    <property type="entry name" value="Exonuclease VII, small subunit"/>
    <property type="match status" value="1"/>
</dbReference>
<dbReference type="HOGENOM" id="CLU_145918_3_1_5"/>
<proteinExistence type="inferred from homology"/>
<organism evidence="7 8">
    <name type="scientific">Anaplasma centrale (strain Israel)</name>
    <name type="common">Anaplasma marginale subsp. centrale (strain Israel)</name>
    <dbReference type="NCBI Taxonomy" id="574556"/>
    <lineage>
        <taxon>Bacteria</taxon>
        <taxon>Pseudomonadati</taxon>
        <taxon>Pseudomonadota</taxon>
        <taxon>Alphaproteobacteria</taxon>
        <taxon>Rickettsiales</taxon>
        <taxon>Anaplasmataceae</taxon>
        <taxon>Anaplasma</taxon>
    </lineage>
</organism>
<name>D1AT26_ANACI</name>
<dbReference type="STRING" id="574556.ACIS_01170"/>
<keyword evidence="5 6" id="KW-0269">Exonuclease</keyword>
<dbReference type="Proteomes" id="UP000000630">
    <property type="component" value="Chromosome"/>
</dbReference>
<dbReference type="GO" id="GO:0006308">
    <property type="term" value="P:DNA catabolic process"/>
    <property type="evidence" value="ECO:0007669"/>
    <property type="project" value="UniProtKB-UniRule"/>
</dbReference>
<reference evidence="7 8" key="1">
    <citation type="journal article" date="2010" name="J. Bacteriol.">
        <title>Complete genome sequence of Anaplasma marginale subsp. centrale.</title>
        <authorList>
            <person name="Herndon D.R."/>
            <person name="Palmer G.H."/>
            <person name="Shkap V."/>
            <person name="Knowles D.P. Jr."/>
            <person name="Brayton K.A."/>
        </authorList>
    </citation>
    <scope>NUCLEOTIDE SEQUENCE [LARGE SCALE GENOMIC DNA]</scope>
    <source>
        <strain evidence="7 8">Israel</strain>
    </source>
</reference>
<evidence type="ECO:0000256" key="1">
    <source>
        <dbReference type="ARBA" id="ARBA00009998"/>
    </source>
</evidence>
<dbReference type="Pfam" id="PF02609">
    <property type="entry name" value="Exonuc_VII_S"/>
    <property type="match status" value="1"/>
</dbReference>
<keyword evidence="2 6" id="KW-0963">Cytoplasm</keyword>
<evidence type="ECO:0000256" key="2">
    <source>
        <dbReference type="ARBA" id="ARBA00022490"/>
    </source>
</evidence>
<dbReference type="EC" id="3.1.11.6" evidence="6"/>
<evidence type="ECO:0000256" key="6">
    <source>
        <dbReference type="HAMAP-Rule" id="MF_00337"/>
    </source>
</evidence>
<dbReference type="KEGG" id="acn:ACIS_01170"/>
<dbReference type="GO" id="GO:0009318">
    <property type="term" value="C:exodeoxyribonuclease VII complex"/>
    <property type="evidence" value="ECO:0007669"/>
    <property type="project" value="UniProtKB-UniRule"/>
</dbReference>
<dbReference type="RefSeq" id="WP_012881053.1">
    <property type="nucleotide sequence ID" value="NC_013532.1"/>
</dbReference>
<dbReference type="InterPro" id="IPR003761">
    <property type="entry name" value="Exonuc_VII_S"/>
</dbReference>
<dbReference type="PIRSF" id="PIRSF006488">
    <property type="entry name" value="Exonuc_VII_S"/>
    <property type="match status" value="1"/>
</dbReference>
<dbReference type="GO" id="GO:0005829">
    <property type="term" value="C:cytosol"/>
    <property type="evidence" value="ECO:0007669"/>
    <property type="project" value="TreeGrafter"/>
</dbReference>
<dbReference type="PANTHER" id="PTHR34137">
    <property type="entry name" value="EXODEOXYRIBONUCLEASE 7 SMALL SUBUNIT"/>
    <property type="match status" value="1"/>
</dbReference>
<gene>
    <name evidence="6" type="primary">xseB</name>
    <name evidence="7" type="ordered locus">ACIS_01170</name>
</gene>
<comment type="subcellular location">
    <subcellularLocation>
        <location evidence="6">Cytoplasm</location>
    </subcellularLocation>
</comment>
<dbReference type="EMBL" id="CP001759">
    <property type="protein sequence ID" value="ACZ49629.1"/>
    <property type="molecule type" value="Genomic_DNA"/>
</dbReference>
<evidence type="ECO:0000256" key="5">
    <source>
        <dbReference type="ARBA" id="ARBA00022839"/>
    </source>
</evidence>
<evidence type="ECO:0000256" key="3">
    <source>
        <dbReference type="ARBA" id="ARBA00022722"/>
    </source>
</evidence>
<dbReference type="AlphaFoldDB" id="D1AT26"/>
<dbReference type="eggNOG" id="COG1722">
    <property type="taxonomic scope" value="Bacteria"/>
</dbReference>
<comment type="catalytic activity">
    <reaction evidence="6">
        <text>Exonucleolytic cleavage in either 5'- to 3'- or 3'- to 5'-direction to yield nucleoside 5'-phosphates.</text>
        <dbReference type="EC" id="3.1.11.6"/>
    </reaction>
</comment>
<accession>D1AT26</accession>
<comment type="function">
    <text evidence="6">Bidirectionally degrades single-stranded DNA into large acid-insoluble oligonucleotides, which are then degraded further into small acid-soluble oligonucleotides.</text>
</comment>